<proteinExistence type="predicted"/>
<dbReference type="Proteomes" id="UP000292957">
    <property type="component" value="Unassembled WGS sequence"/>
</dbReference>
<feature type="transmembrane region" description="Helical" evidence="2">
    <location>
        <begin position="106"/>
        <end position="127"/>
    </location>
</feature>
<dbReference type="OrthoDB" id="10620142at2759"/>
<evidence type="ECO:0000256" key="3">
    <source>
        <dbReference type="SAM" id="SignalP"/>
    </source>
</evidence>
<organism evidence="4">
    <name type="scientific">Dichomitus squalens</name>
    <dbReference type="NCBI Taxonomy" id="114155"/>
    <lineage>
        <taxon>Eukaryota</taxon>
        <taxon>Fungi</taxon>
        <taxon>Dikarya</taxon>
        <taxon>Basidiomycota</taxon>
        <taxon>Agaricomycotina</taxon>
        <taxon>Agaricomycetes</taxon>
        <taxon>Polyporales</taxon>
        <taxon>Polyporaceae</taxon>
        <taxon>Dichomitus</taxon>
    </lineage>
</organism>
<feature type="signal peptide" evidence="3">
    <location>
        <begin position="1"/>
        <end position="26"/>
    </location>
</feature>
<dbReference type="EMBL" id="ML143389">
    <property type="protein sequence ID" value="TBU34169.1"/>
    <property type="molecule type" value="Genomic_DNA"/>
</dbReference>
<keyword evidence="2" id="KW-0812">Transmembrane</keyword>
<evidence type="ECO:0000256" key="2">
    <source>
        <dbReference type="SAM" id="Phobius"/>
    </source>
</evidence>
<sequence length="271" mass="28310">MPLLSIMHAPVYVALLFVTPAKHSLASFITISVDAPAPNALSSDHAALIRGLPVHLANGAPNAIIASAAPDLDPDPDPDVDANVTALYTSVVRASDPRSSNGNSDVVPAVIAVAVFVICVLAILKILQIIRANRLAASDADSEPAVPRMWEVTLQRAQGPPFEGRWNEIMPLVAQGCTEGRPGVGPGLSRQMSLATEAPGTPTGRRASDDSGLELLPSSLERTATPSADEELHLPAHVAIVIAMPSFNDPISIRQCQSPIQAALFIGVADI</sequence>
<feature type="chain" id="PRO_5020453133" evidence="3">
    <location>
        <begin position="27"/>
        <end position="271"/>
    </location>
</feature>
<keyword evidence="2" id="KW-1133">Transmembrane helix</keyword>
<evidence type="ECO:0000256" key="1">
    <source>
        <dbReference type="SAM" id="MobiDB-lite"/>
    </source>
</evidence>
<protein>
    <submittedName>
        <fullName evidence="4">Uncharacterized protein</fullName>
    </submittedName>
</protein>
<evidence type="ECO:0000313" key="4">
    <source>
        <dbReference type="EMBL" id="TBU34169.1"/>
    </source>
</evidence>
<dbReference type="AlphaFoldDB" id="A0A4Q9N144"/>
<keyword evidence="2" id="KW-0472">Membrane</keyword>
<feature type="region of interest" description="Disordered" evidence="1">
    <location>
        <begin position="184"/>
        <end position="212"/>
    </location>
</feature>
<keyword evidence="3" id="KW-0732">Signal</keyword>
<accession>A0A4Q9N144</accession>
<gene>
    <name evidence="4" type="ORF">BD311DRAFT_735785</name>
</gene>
<reference evidence="4" key="1">
    <citation type="submission" date="2019-01" db="EMBL/GenBank/DDBJ databases">
        <title>Draft genome sequences of three monokaryotic isolates of the white-rot basidiomycete fungus Dichomitus squalens.</title>
        <authorList>
            <consortium name="DOE Joint Genome Institute"/>
            <person name="Lopez S.C."/>
            <person name="Andreopoulos B."/>
            <person name="Pangilinan J."/>
            <person name="Lipzen A."/>
            <person name="Riley R."/>
            <person name="Ahrendt S."/>
            <person name="Ng V."/>
            <person name="Barry K."/>
            <person name="Daum C."/>
            <person name="Grigoriev I.V."/>
            <person name="Hilden K.S."/>
            <person name="Makela M.R."/>
            <person name="de Vries R.P."/>
        </authorList>
    </citation>
    <scope>NUCLEOTIDE SEQUENCE [LARGE SCALE GENOMIC DNA]</scope>
    <source>
        <strain evidence="4">OM18370.1</strain>
    </source>
</reference>
<name>A0A4Q9N144_9APHY</name>